<name>A0A427AC96_ENSVE</name>
<sequence>MFDLFRLIKEIRSDVSEVAQADEFEYKDPVDGSVSKHQGIRYLFVDGSRLVSYTPFYMSSKLHPQHESQVFRLSGTGSEGATIRVYIEQYENDSSKTGRDSQEALAPLARSFCLDVILQLVDIAIKLSKMKEFTGRSAPTVIT</sequence>
<dbReference type="Proteomes" id="UP000287651">
    <property type="component" value="Unassembled WGS sequence"/>
</dbReference>
<dbReference type="Pfam" id="PF24947">
    <property type="entry name" value="PGM1_C_vert_fung"/>
    <property type="match status" value="2"/>
</dbReference>
<evidence type="ECO:0000256" key="3">
    <source>
        <dbReference type="ARBA" id="ARBA00023235"/>
    </source>
</evidence>
<reference evidence="4 5" key="1">
    <citation type="journal article" date="2014" name="Agronomy (Basel)">
        <title>A Draft Genome Sequence for Ensete ventricosum, the Drought-Tolerant Tree Against Hunger.</title>
        <authorList>
            <person name="Harrison J."/>
            <person name="Moore K.A."/>
            <person name="Paszkiewicz K."/>
            <person name="Jones T."/>
            <person name="Grant M."/>
            <person name="Ambacheew D."/>
            <person name="Muzemil S."/>
            <person name="Studholme D.J."/>
        </authorList>
    </citation>
    <scope>NUCLEOTIDE SEQUENCE [LARGE SCALE GENOMIC DNA]</scope>
</reference>
<evidence type="ECO:0000313" key="4">
    <source>
        <dbReference type="EMBL" id="RRT73868.1"/>
    </source>
</evidence>
<accession>A0A427AC96</accession>
<organism evidence="4 5">
    <name type="scientific">Ensete ventricosum</name>
    <name type="common">Abyssinian banana</name>
    <name type="synonym">Musa ensete</name>
    <dbReference type="NCBI Taxonomy" id="4639"/>
    <lineage>
        <taxon>Eukaryota</taxon>
        <taxon>Viridiplantae</taxon>
        <taxon>Streptophyta</taxon>
        <taxon>Embryophyta</taxon>
        <taxon>Tracheophyta</taxon>
        <taxon>Spermatophyta</taxon>
        <taxon>Magnoliopsida</taxon>
        <taxon>Liliopsida</taxon>
        <taxon>Zingiberales</taxon>
        <taxon>Musaceae</taxon>
        <taxon>Ensete</taxon>
    </lineage>
</organism>
<keyword evidence="1" id="KW-0479">Metal-binding</keyword>
<protein>
    <submittedName>
        <fullName evidence="4">Uncharacterized protein</fullName>
    </submittedName>
</protein>
<dbReference type="PANTHER" id="PTHR22573:SF2">
    <property type="entry name" value="PHOSPHOGLUCOMUTASE"/>
    <property type="match status" value="1"/>
</dbReference>
<dbReference type="EMBL" id="AMZH03002954">
    <property type="protein sequence ID" value="RRT73868.1"/>
    <property type="molecule type" value="Genomic_DNA"/>
</dbReference>
<comment type="caution">
    <text evidence="4">The sequence shown here is derived from an EMBL/GenBank/DDBJ whole genome shotgun (WGS) entry which is preliminary data.</text>
</comment>
<evidence type="ECO:0000313" key="5">
    <source>
        <dbReference type="Proteomes" id="UP000287651"/>
    </source>
</evidence>
<evidence type="ECO:0000256" key="1">
    <source>
        <dbReference type="ARBA" id="ARBA00022723"/>
    </source>
</evidence>
<keyword evidence="3" id="KW-0413">Isomerase</keyword>
<dbReference type="PANTHER" id="PTHR22573">
    <property type="entry name" value="PHOSPHOHEXOMUTASE FAMILY MEMBER"/>
    <property type="match status" value="1"/>
</dbReference>
<evidence type="ECO:0000256" key="2">
    <source>
        <dbReference type="ARBA" id="ARBA00022842"/>
    </source>
</evidence>
<keyword evidence="2" id="KW-0460">Magnesium</keyword>
<dbReference type="GO" id="GO:0046872">
    <property type="term" value="F:metal ion binding"/>
    <property type="evidence" value="ECO:0007669"/>
    <property type="project" value="UniProtKB-KW"/>
</dbReference>
<dbReference type="AlphaFoldDB" id="A0A427AC96"/>
<dbReference type="GO" id="GO:0005829">
    <property type="term" value="C:cytosol"/>
    <property type="evidence" value="ECO:0007669"/>
    <property type="project" value="TreeGrafter"/>
</dbReference>
<dbReference type="GO" id="GO:0004614">
    <property type="term" value="F:phosphoglucomutase activity"/>
    <property type="evidence" value="ECO:0007669"/>
    <property type="project" value="InterPro"/>
</dbReference>
<dbReference type="InterPro" id="IPR045244">
    <property type="entry name" value="PGM"/>
</dbReference>
<dbReference type="GO" id="GO:0005975">
    <property type="term" value="P:carbohydrate metabolic process"/>
    <property type="evidence" value="ECO:0007669"/>
    <property type="project" value="InterPro"/>
</dbReference>
<gene>
    <name evidence="4" type="ORF">B296_00013599</name>
</gene>
<dbReference type="Gene3D" id="3.30.310.50">
    <property type="entry name" value="Alpha-D-phosphohexomutase, C-terminal domain"/>
    <property type="match status" value="2"/>
</dbReference>
<proteinExistence type="predicted"/>
<dbReference type="SUPFAM" id="SSF55957">
    <property type="entry name" value="Phosphoglucomutase, C-terminal domain"/>
    <property type="match status" value="1"/>
</dbReference>
<dbReference type="InterPro" id="IPR036900">
    <property type="entry name" value="A-D-PHexomutase_C_sf"/>
</dbReference>